<dbReference type="AlphaFoldDB" id="A0A5K7X3S5"/>
<evidence type="ECO:0000313" key="1">
    <source>
        <dbReference type="EMBL" id="BBO31170.1"/>
    </source>
</evidence>
<evidence type="ECO:0008006" key="3">
    <source>
        <dbReference type="Google" id="ProtNLM"/>
    </source>
</evidence>
<evidence type="ECO:0000313" key="2">
    <source>
        <dbReference type="Proteomes" id="UP000326837"/>
    </source>
</evidence>
<gene>
    <name evidence="1" type="ORF">PLANPX_0782</name>
</gene>
<reference evidence="2" key="1">
    <citation type="submission" date="2019-10" db="EMBL/GenBank/DDBJ databases">
        <title>Lacipirellula parvula gen. nov., sp. nov., representing a lineage of planctomycetes widespread in freshwater anoxic habitats, and description of the family Lacipirellulaceae.</title>
        <authorList>
            <person name="Dedysh S.N."/>
            <person name="Kulichevskaya I.S."/>
            <person name="Beletsky A.V."/>
            <person name="Rakitin A.L."/>
            <person name="Mardanov A.V."/>
            <person name="Ivanova A.A."/>
            <person name="Saltykova V.X."/>
            <person name="Rijpstra W.I.C."/>
            <person name="Sinninghe Damste J.S."/>
            <person name="Ravin N.V."/>
        </authorList>
    </citation>
    <scope>NUCLEOTIDE SEQUENCE [LARGE SCALE GENOMIC DNA]</scope>
    <source>
        <strain evidence="2">PX69</strain>
    </source>
</reference>
<protein>
    <recommendedName>
        <fullName evidence="3">DUF676 domain-containing protein</fullName>
    </recommendedName>
</protein>
<dbReference type="InterPro" id="IPR029058">
    <property type="entry name" value="AB_hydrolase_fold"/>
</dbReference>
<dbReference type="KEGG" id="lpav:PLANPX_0782"/>
<organism evidence="1 2">
    <name type="scientific">Lacipirellula parvula</name>
    <dbReference type="NCBI Taxonomy" id="2650471"/>
    <lineage>
        <taxon>Bacteria</taxon>
        <taxon>Pseudomonadati</taxon>
        <taxon>Planctomycetota</taxon>
        <taxon>Planctomycetia</taxon>
        <taxon>Pirellulales</taxon>
        <taxon>Lacipirellulaceae</taxon>
        <taxon>Lacipirellula</taxon>
    </lineage>
</organism>
<dbReference type="EMBL" id="AP021861">
    <property type="protein sequence ID" value="BBO31170.1"/>
    <property type="molecule type" value="Genomic_DNA"/>
</dbReference>
<accession>A0A5K7X3S5</accession>
<dbReference type="Gene3D" id="3.40.50.1820">
    <property type="entry name" value="alpha/beta hydrolase"/>
    <property type="match status" value="1"/>
</dbReference>
<dbReference type="Proteomes" id="UP000326837">
    <property type="component" value="Chromosome"/>
</dbReference>
<proteinExistence type="predicted"/>
<name>A0A5K7X3S5_9BACT</name>
<dbReference type="SUPFAM" id="SSF53474">
    <property type="entry name" value="alpha/beta-Hydrolases"/>
    <property type="match status" value="1"/>
</dbReference>
<dbReference type="RefSeq" id="WP_152097356.1">
    <property type="nucleotide sequence ID" value="NZ_AP021861.1"/>
</dbReference>
<keyword evidence="2" id="KW-1185">Reference proteome</keyword>
<sequence length="570" mass="63685">MPVASEESGVDLRLRPIIYVRGFAGTENEIEETVADPYMGFNLGATKYRQNHQGVVRRHYFESPLVRLGKDFGYSDVYTDGVYMPLDRPLPARPIVIYRYYDGQFYDELSDDEDDGLAGIKPKRSREENEVVGKRRDIEDFAAGLGKLILRLRKRYEASPHVPAELKADFKVHLVGHSMGGLIIRSFLQFVGTGGTDVRKRYTAAWEKKFITAKSCVDKVFTYATPHNGIELEILGNVPSFFTAGDADNFNRRRMAEYLALPKWSVDGGQIGNLLGKFPAERFFTLVGTNHQDYAVLYGWSQRLVGPMSDGLVRIGNATLHSQATAAADAQQCPRAFVHRSHSGPFGIVNSEEGYQNLARFLFGDVRVDCQLELDAVTLPAPLAAEKAAGQKVRASYNTECTVTIRGMGVEFHRRAVSDGSASFREYDELVGNNDKEKRIQHLFSLYLRSKSRIKEHDPSLGFGMTLAIKVPEYVVEKRLWLDQHFEGGDLLSEAYHFTATPPDAAATPPRSEWSVKWGSAKTEKEIGVPDQTAALTTAGEMVQFSIPIDTTERTPGVKGTLRFTARPHR</sequence>